<sequence length="359" mass="38957">MKNLVFNLIIGSYTEDGTEGLYVYRFDAESGKLSFLNKTAVPVENPTYLCVAANNRFIYTVNEVGVESSGYVSAFSFDASDGTLHLLNTQHTGPGPCHVTIDRAHKHLFVANYEGGSVYVFPINEDGSLAPVKQIIQENGSGPNHERQDKSHVHIALLSADENHLVYTDLGADSVNIRNYIPHSDNDVLVPVSAPLAKAEPGEGPRHVVFSPDNKNLYLVNEMSGNVTAFKYDNGTLEQIQKISMLPNGFDGEISGGDIRMCPNGRFVYASNRGDANEIIVFERDFASGLLTFVQRHDSGGKEPRNLAIDPTGGFLLSANQKSNNVVVFKINGETGELTSTGVQTLISSPSCLKFSPVA</sequence>
<keyword evidence="2" id="KW-0313">Glucose metabolism</keyword>
<dbReference type="GO" id="GO:0006006">
    <property type="term" value="P:glucose metabolic process"/>
    <property type="evidence" value="ECO:0007669"/>
    <property type="project" value="UniProtKB-KW"/>
</dbReference>
<dbReference type="AlphaFoldDB" id="A0A6I4IBC6"/>
<dbReference type="InterPro" id="IPR015943">
    <property type="entry name" value="WD40/YVTN_repeat-like_dom_sf"/>
</dbReference>
<dbReference type="InterPro" id="IPR050282">
    <property type="entry name" value="Cycloisomerase_2"/>
</dbReference>
<gene>
    <name evidence="3" type="ORF">GO816_06785</name>
</gene>
<keyword evidence="2" id="KW-0119">Carbohydrate metabolism</keyword>
<dbReference type="RefSeq" id="WP_157540596.1">
    <property type="nucleotide sequence ID" value="NZ_WQLA01000002.1"/>
</dbReference>
<evidence type="ECO:0000256" key="2">
    <source>
        <dbReference type="ARBA" id="ARBA00022526"/>
    </source>
</evidence>
<protein>
    <submittedName>
        <fullName evidence="3">Beta-propeller fold lactonase family protein</fullName>
    </submittedName>
</protein>
<dbReference type="GO" id="GO:0017057">
    <property type="term" value="F:6-phosphogluconolactonase activity"/>
    <property type="evidence" value="ECO:0007669"/>
    <property type="project" value="TreeGrafter"/>
</dbReference>
<comment type="caution">
    <text evidence="3">The sequence shown here is derived from an EMBL/GenBank/DDBJ whole genome shotgun (WGS) entry which is preliminary data.</text>
</comment>
<name>A0A6I4IBC6_9SPHI</name>
<evidence type="ECO:0000313" key="4">
    <source>
        <dbReference type="Proteomes" id="UP000434850"/>
    </source>
</evidence>
<dbReference type="SUPFAM" id="SSF51004">
    <property type="entry name" value="C-terminal (heme d1) domain of cytochrome cd1-nitrite reductase"/>
    <property type="match status" value="1"/>
</dbReference>
<keyword evidence="4" id="KW-1185">Reference proteome</keyword>
<evidence type="ECO:0000313" key="3">
    <source>
        <dbReference type="EMBL" id="MVN90826.1"/>
    </source>
</evidence>
<proteinExistence type="inferred from homology"/>
<dbReference type="InterPro" id="IPR019405">
    <property type="entry name" value="Lactonase_7-beta_prop"/>
</dbReference>
<dbReference type="Proteomes" id="UP000434850">
    <property type="component" value="Unassembled WGS sequence"/>
</dbReference>
<dbReference type="InterPro" id="IPR011048">
    <property type="entry name" value="Haem_d1_sf"/>
</dbReference>
<reference evidence="3 4" key="1">
    <citation type="submission" date="2019-12" db="EMBL/GenBank/DDBJ databases">
        <title>Mucilaginibacter sp. HME9299 genome sequencing and assembly.</title>
        <authorList>
            <person name="Kang H."/>
            <person name="Kim H."/>
            <person name="Joh K."/>
        </authorList>
    </citation>
    <scope>NUCLEOTIDE SEQUENCE [LARGE SCALE GENOMIC DNA]</scope>
    <source>
        <strain evidence="3 4">HME9299</strain>
    </source>
</reference>
<dbReference type="OrthoDB" id="9790815at2"/>
<dbReference type="Pfam" id="PF10282">
    <property type="entry name" value="Lactonase"/>
    <property type="match status" value="1"/>
</dbReference>
<dbReference type="PANTHER" id="PTHR30344">
    <property type="entry name" value="6-PHOSPHOGLUCONOLACTONASE-RELATED"/>
    <property type="match status" value="1"/>
</dbReference>
<dbReference type="FunFam" id="2.130.10.10:FF:000306">
    <property type="entry name" value="3-carboxymuconate cyclase"/>
    <property type="match status" value="1"/>
</dbReference>
<dbReference type="PANTHER" id="PTHR30344:SF1">
    <property type="entry name" value="6-PHOSPHOGLUCONOLACTONASE"/>
    <property type="match status" value="1"/>
</dbReference>
<comment type="similarity">
    <text evidence="1">Belongs to the cycloisomerase 2 family.</text>
</comment>
<dbReference type="Gene3D" id="2.130.10.10">
    <property type="entry name" value="YVTN repeat-like/Quinoprotein amine dehydrogenase"/>
    <property type="match status" value="1"/>
</dbReference>
<dbReference type="GO" id="GO:0005829">
    <property type="term" value="C:cytosol"/>
    <property type="evidence" value="ECO:0007669"/>
    <property type="project" value="TreeGrafter"/>
</dbReference>
<dbReference type="EMBL" id="WQLA01000002">
    <property type="protein sequence ID" value="MVN90826.1"/>
    <property type="molecule type" value="Genomic_DNA"/>
</dbReference>
<accession>A0A6I4IBC6</accession>
<evidence type="ECO:0000256" key="1">
    <source>
        <dbReference type="ARBA" id="ARBA00005564"/>
    </source>
</evidence>
<organism evidence="3 4">
    <name type="scientific">Mucilaginibacter aquatilis</name>
    <dbReference type="NCBI Taxonomy" id="1517760"/>
    <lineage>
        <taxon>Bacteria</taxon>
        <taxon>Pseudomonadati</taxon>
        <taxon>Bacteroidota</taxon>
        <taxon>Sphingobacteriia</taxon>
        <taxon>Sphingobacteriales</taxon>
        <taxon>Sphingobacteriaceae</taxon>
        <taxon>Mucilaginibacter</taxon>
    </lineage>
</organism>